<dbReference type="EMBL" id="CADIKB010000010">
    <property type="protein sequence ID" value="CAB3683917.1"/>
    <property type="molecule type" value="Genomic_DNA"/>
</dbReference>
<evidence type="ECO:0000256" key="9">
    <source>
        <dbReference type="RuleBase" id="RU369079"/>
    </source>
</evidence>
<name>A0A6J5AZ20_9BURK</name>
<sequence>MQQRCGWSRCAPLVIAAFASHQSLAADGSTTNLLQQSVAGKNGVKRFMKRPNDFLFRALAVIASISLAALSALVIYGVVMRYVFSDAPDFVEPIALLLVIVIAMFGAALKVREGGHIGLDSLVKNLPEKGQLVAHTFQHLCLIALAVAIFFGSLQMAETTQHDRIPILGLPEALRYLIPVIASVCIASFSIENLLALFAKKHK</sequence>
<dbReference type="InterPro" id="IPR055348">
    <property type="entry name" value="DctQ"/>
</dbReference>
<gene>
    <name evidence="12" type="ORF">LMG22037_02613</name>
</gene>
<dbReference type="InterPro" id="IPR007387">
    <property type="entry name" value="TRAP_DctQ"/>
</dbReference>
<feature type="domain" description="Tripartite ATP-independent periplasmic transporters DctQ component" evidence="11">
    <location>
        <begin position="71"/>
        <end position="198"/>
    </location>
</feature>
<proteinExistence type="inferred from homology"/>
<evidence type="ECO:0000256" key="1">
    <source>
        <dbReference type="ARBA" id="ARBA00004429"/>
    </source>
</evidence>
<protein>
    <recommendedName>
        <fullName evidence="9">TRAP transporter small permease protein</fullName>
    </recommendedName>
</protein>
<evidence type="ECO:0000256" key="3">
    <source>
        <dbReference type="ARBA" id="ARBA00022475"/>
    </source>
</evidence>
<comment type="similarity">
    <text evidence="8 9">Belongs to the TRAP transporter small permease family.</text>
</comment>
<keyword evidence="3" id="KW-1003">Cell membrane</keyword>
<feature type="transmembrane region" description="Helical" evidence="9">
    <location>
        <begin position="176"/>
        <end position="199"/>
    </location>
</feature>
<evidence type="ECO:0000256" key="7">
    <source>
        <dbReference type="ARBA" id="ARBA00023136"/>
    </source>
</evidence>
<evidence type="ECO:0000256" key="5">
    <source>
        <dbReference type="ARBA" id="ARBA00022692"/>
    </source>
</evidence>
<feature type="transmembrane region" description="Helical" evidence="9">
    <location>
        <begin position="90"/>
        <end position="111"/>
    </location>
</feature>
<dbReference type="GO" id="GO:0015740">
    <property type="term" value="P:C4-dicarboxylate transport"/>
    <property type="evidence" value="ECO:0007669"/>
    <property type="project" value="TreeGrafter"/>
</dbReference>
<dbReference type="AlphaFoldDB" id="A0A6J5AZ20"/>
<evidence type="ECO:0000256" key="8">
    <source>
        <dbReference type="ARBA" id="ARBA00038436"/>
    </source>
</evidence>
<keyword evidence="10" id="KW-0732">Signal</keyword>
<keyword evidence="5 9" id="KW-0812">Transmembrane</keyword>
<evidence type="ECO:0000313" key="13">
    <source>
        <dbReference type="Proteomes" id="UP000494249"/>
    </source>
</evidence>
<comment type="subcellular location">
    <subcellularLocation>
        <location evidence="1 9">Cell inner membrane</location>
        <topology evidence="1 9">Multi-pass membrane protein</topology>
    </subcellularLocation>
</comment>
<dbReference type="PANTHER" id="PTHR35011:SF11">
    <property type="entry name" value="TRAP TRANSPORTER SMALL PERMEASE PROTEIN"/>
    <property type="match status" value="1"/>
</dbReference>
<keyword evidence="7 9" id="KW-0472">Membrane</keyword>
<dbReference type="GO" id="GO:0022857">
    <property type="term" value="F:transmembrane transporter activity"/>
    <property type="evidence" value="ECO:0007669"/>
    <property type="project" value="UniProtKB-UniRule"/>
</dbReference>
<dbReference type="Proteomes" id="UP000494249">
    <property type="component" value="Unassembled WGS sequence"/>
</dbReference>
<dbReference type="PANTHER" id="PTHR35011">
    <property type="entry name" value="2,3-DIKETO-L-GULONATE TRAP TRANSPORTER SMALL PERMEASE PROTEIN YIAM"/>
    <property type="match status" value="1"/>
</dbReference>
<keyword evidence="4 9" id="KW-0997">Cell inner membrane</keyword>
<accession>A0A6J5AZ20</accession>
<feature type="transmembrane region" description="Helical" evidence="9">
    <location>
        <begin position="54"/>
        <end position="78"/>
    </location>
</feature>
<reference evidence="12 13" key="1">
    <citation type="submission" date="2020-04" db="EMBL/GenBank/DDBJ databases">
        <authorList>
            <person name="De Canck E."/>
        </authorList>
    </citation>
    <scope>NUCLEOTIDE SEQUENCE [LARGE SCALE GENOMIC DNA]</scope>
    <source>
        <strain evidence="12 13">LMG 22037</strain>
    </source>
</reference>
<evidence type="ECO:0000256" key="4">
    <source>
        <dbReference type="ARBA" id="ARBA00022519"/>
    </source>
</evidence>
<feature type="chain" id="PRO_5027040767" description="TRAP transporter small permease protein" evidence="10">
    <location>
        <begin position="26"/>
        <end position="203"/>
    </location>
</feature>
<evidence type="ECO:0000259" key="11">
    <source>
        <dbReference type="Pfam" id="PF04290"/>
    </source>
</evidence>
<feature type="signal peptide" evidence="10">
    <location>
        <begin position="1"/>
        <end position="25"/>
    </location>
</feature>
<evidence type="ECO:0000256" key="6">
    <source>
        <dbReference type="ARBA" id="ARBA00022989"/>
    </source>
</evidence>
<comment type="subunit">
    <text evidence="9">The complex comprises the extracytoplasmic solute receptor protein and the two transmembrane proteins.</text>
</comment>
<dbReference type="GO" id="GO:0005886">
    <property type="term" value="C:plasma membrane"/>
    <property type="evidence" value="ECO:0007669"/>
    <property type="project" value="UniProtKB-SubCell"/>
</dbReference>
<evidence type="ECO:0000256" key="10">
    <source>
        <dbReference type="SAM" id="SignalP"/>
    </source>
</evidence>
<comment type="function">
    <text evidence="9">Part of the tripartite ATP-independent periplasmic (TRAP) transport system.</text>
</comment>
<evidence type="ECO:0000313" key="12">
    <source>
        <dbReference type="EMBL" id="CAB3683917.1"/>
    </source>
</evidence>
<evidence type="ECO:0000256" key="2">
    <source>
        <dbReference type="ARBA" id="ARBA00022448"/>
    </source>
</evidence>
<organism evidence="12 13">
    <name type="scientific">Paraburkholderia phenoliruptrix</name>
    <dbReference type="NCBI Taxonomy" id="252970"/>
    <lineage>
        <taxon>Bacteria</taxon>
        <taxon>Pseudomonadati</taxon>
        <taxon>Pseudomonadota</taxon>
        <taxon>Betaproteobacteria</taxon>
        <taxon>Burkholderiales</taxon>
        <taxon>Burkholderiaceae</taxon>
        <taxon>Paraburkholderia</taxon>
    </lineage>
</organism>
<keyword evidence="2 9" id="KW-0813">Transport</keyword>
<feature type="transmembrane region" description="Helical" evidence="9">
    <location>
        <begin position="132"/>
        <end position="156"/>
    </location>
</feature>
<keyword evidence="6 9" id="KW-1133">Transmembrane helix</keyword>
<dbReference type="Pfam" id="PF04290">
    <property type="entry name" value="DctQ"/>
    <property type="match status" value="1"/>
</dbReference>